<gene>
    <name evidence="1" type="ORF">FPS98_09515</name>
</gene>
<dbReference type="AlphaFoldDB" id="A0A517I5Q2"/>
<protein>
    <submittedName>
        <fullName evidence="1">Uncharacterized protein</fullName>
    </submittedName>
</protein>
<dbReference type="RefSeq" id="WP_144615600.1">
    <property type="nucleotide sequence ID" value="NZ_CP042161.1"/>
</dbReference>
<dbReference type="EMBL" id="CP042161">
    <property type="protein sequence ID" value="QDS34197.1"/>
    <property type="molecule type" value="Genomic_DNA"/>
</dbReference>
<dbReference type="InterPro" id="IPR046136">
    <property type="entry name" value="DUF6138"/>
</dbReference>
<evidence type="ECO:0000313" key="2">
    <source>
        <dbReference type="Proteomes" id="UP000317713"/>
    </source>
</evidence>
<evidence type="ECO:0000313" key="1">
    <source>
        <dbReference type="EMBL" id="QDS34197.1"/>
    </source>
</evidence>
<dbReference type="Proteomes" id="UP000317713">
    <property type="component" value="Chromosome"/>
</dbReference>
<reference evidence="1 2" key="1">
    <citation type="submission" date="2019-07" db="EMBL/GenBank/DDBJ databases">
        <title>Characterization of Brevibacillus brevis HK544, as a potential biocontrol agent.</title>
        <authorList>
            <person name="Kim H."/>
        </authorList>
    </citation>
    <scope>NUCLEOTIDE SEQUENCE [LARGE SCALE GENOMIC DNA]</scope>
    <source>
        <strain evidence="1 2">HK544</strain>
    </source>
</reference>
<dbReference type="Pfam" id="PF19635">
    <property type="entry name" value="DUF6138"/>
    <property type="match status" value="1"/>
</dbReference>
<proteinExistence type="predicted"/>
<name>A0A517I5Q2_BREBE</name>
<sequence length="556" mass="64460">MNQAAEAFLNEVWTSIQEIYKKENQRINEIKDWSQLQVGIKDYLRVAWRKGELNWANGKIHVDVHEPYSWSDDSYKYEAGPYIEELTEEILMQEFFPTLCERMESLLHSTDYDSHFFNYRFELVFEFEWKQSMQCHSHHFVNERKRESLKQALNQFIETQIMSELPIRPKEKNDFFFAHCLVNPDLMEQKQEVIEPLIQRLSEKLRSNKERCDSWTYYYTTALKGWADERFLGKFFDRTGYYGLDWALKPEQDRQEPKAEELDFFLYVALAIGNKEPDTRKKFLDLAVQIGSKQAANYVKRGSGRFENEYKSTQIQASANDVLQAIDIRIVSEEEAAYGEALDFINGLLREGFPKGYKLKLKSSEKHYLPVKKLAKSGLHQFFANASRYPVLYPKIAEYAELAMEAFAWYGDVEPSEKSVMPGTYAVLALGLSSNDYFPLFRRYMELVDTEHQSAQDDFAIAFIEAHGVTVENMPVLVSLVLGSSDSAKPLKNINITIDRAELVDALIGELAAMEDYLRETVIYRLFGGNKKLAQAVKKESSPIKDKLAQLLALVE</sequence>
<organism evidence="1 2">
    <name type="scientific">Brevibacillus brevis</name>
    <name type="common">Bacillus brevis</name>
    <dbReference type="NCBI Taxonomy" id="1393"/>
    <lineage>
        <taxon>Bacteria</taxon>
        <taxon>Bacillati</taxon>
        <taxon>Bacillota</taxon>
        <taxon>Bacilli</taxon>
        <taxon>Bacillales</taxon>
        <taxon>Paenibacillaceae</taxon>
        <taxon>Brevibacillus</taxon>
    </lineage>
</organism>
<accession>A0A517I5Q2</accession>